<protein>
    <recommendedName>
        <fullName evidence="2">DUF6593 domain-containing protein</fullName>
    </recommendedName>
</protein>
<reference evidence="3 4" key="1">
    <citation type="journal article" date="2018" name="Sci. Rep.">
        <title>Genome sequence of the cauliflower mushroom Sparassis crispa (Hanabiratake) and its association with beneficial usage.</title>
        <authorList>
            <person name="Kiyama R."/>
            <person name="Furutani Y."/>
            <person name="Kawaguchi K."/>
            <person name="Nakanishi T."/>
        </authorList>
    </citation>
    <scope>NUCLEOTIDE SEQUENCE [LARGE SCALE GENOMIC DNA]</scope>
</reference>
<proteinExistence type="predicted"/>
<dbReference type="EMBL" id="BFAD01000004">
    <property type="protein sequence ID" value="GBE82691.1"/>
    <property type="molecule type" value="Genomic_DNA"/>
</dbReference>
<evidence type="ECO:0000256" key="1">
    <source>
        <dbReference type="SAM" id="MobiDB-lite"/>
    </source>
</evidence>
<evidence type="ECO:0000259" key="2">
    <source>
        <dbReference type="Pfam" id="PF20236"/>
    </source>
</evidence>
<dbReference type="OrthoDB" id="2798132at2759"/>
<comment type="caution">
    <text evidence="3">The sequence shown here is derived from an EMBL/GenBank/DDBJ whole genome shotgun (WGS) entry which is preliminary data.</text>
</comment>
<feature type="compositionally biased region" description="Gly residues" evidence="1">
    <location>
        <begin position="191"/>
        <end position="201"/>
    </location>
</feature>
<evidence type="ECO:0000313" key="3">
    <source>
        <dbReference type="EMBL" id="GBE82691.1"/>
    </source>
</evidence>
<feature type="domain" description="DUF6593" evidence="2">
    <location>
        <begin position="8"/>
        <end position="174"/>
    </location>
</feature>
<dbReference type="RefSeq" id="XP_027613604.1">
    <property type="nucleotide sequence ID" value="XM_027757803.1"/>
</dbReference>
<dbReference type="InParanoid" id="A0A401GKJ6"/>
<evidence type="ECO:0000313" key="4">
    <source>
        <dbReference type="Proteomes" id="UP000287166"/>
    </source>
</evidence>
<organism evidence="3 4">
    <name type="scientific">Sparassis crispa</name>
    <dbReference type="NCBI Taxonomy" id="139825"/>
    <lineage>
        <taxon>Eukaryota</taxon>
        <taxon>Fungi</taxon>
        <taxon>Dikarya</taxon>
        <taxon>Basidiomycota</taxon>
        <taxon>Agaricomycotina</taxon>
        <taxon>Agaricomycetes</taxon>
        <taxon>Polyporales</taxon>
        <taxon>Sparassidaceae</taxon>
        <taxon>Sparassis</taxon>
    </lineage>
</organism>
<feature type="region of interest" description="Disordered" evidence="1">
    <location>
        <begin position="181"/>
        <end position="201"/>
    </location>
</feature>
<sequence length="201" mass="22858">MNLYFVPNDPEHTTLVSTNGIAHYQVATTKGSTFGGPAVTVIKRPADSEMDSVVAEVEWRRWGAHPVVRSNVFDGQIQELKVCDFLYKLGSHFSHTRHFLGNDDEEYRWKLVKGIGFVLTDNKTRREVARFTQDVVREGFFRGERKWLLQIQPSTLDIDMIVVTFLIMEKKRRDRVADHMSVANRDEDPGDGGGFDVGIAS</sequence>
<dbReference type="GeneID" id="38779608"/>
<name>A0A401GKJ6_9APHY</name>
<dbReference type="Proteomes" id="UP000287166">
    <property type="component" value="Unassembled WGS sequence"/>
</dbReference>
<dbReference type="AlphaFoldDB" id="A0A401GKJ6"/>
<accession>A0A401GKJ6</accession>
<keyword evidence="4" id="KW-1185">Reference proteome</keyword>
<dbReference type="InterPro" id="IPR046528">
    <property type="entry name" value="DUF6593"/>
</dbReference>
<gene>
    <name evidence="3" type="ORF">SCP_0410760</name>
</gene>
<dbReference type="Pfam" id="PF20236">
    <property type="entry name" value="DUF6593"/>
    <property type="match status" value="1"/>
</dbReference>